<dbReference type="AlphaFoldDB" id="A0A6S7IDN2"/>
<accession>A0A6S7IDN2</accession>
<protein>
    <submittedName>
        <fullName evidence="1">Uncharacterized protein</fullName>
    </submittedName>
</protein>
<sequence>MTSHKLEENLLSITIMVNKGRIQIQGKYMKEWGNDEFPILIELINNPVLLHSNPTKNLNNFIEKLFPNTSTQQTTCQPTDTNSPKFHVMKSNLASLEAAFVDFKQHTDKETTELNLALTEKVKDIEILKNEITVLKSKQLNDQQTLSDMLLKQSEIEDEMKKIHKKCKVLEEKNSTLTGKLAALKEIIERTNDLEHSNPTETLTNKALDIVEDIKNKHPESHIIFSSLLPRTDALDEKVNDLNNKLEKAFSSKKNISLVQHNNIYKNGHLKDKKHLNNIGVKRFAQNLKRAFFRKNITLPQRHRQYRPPRPPTQWFPHNAIPPQFPSILPYTPNYHFNNAQSPKLLQTAPPKNTHLQHPNQDHPPNFPTFPSIHHNQTAHLSTTHHTTQETKTMQGQLIQLIKDLQRYVSL</sequence>
<proteinExistence type="predicted"/>
<comment type="caution">
    <text evidence="1">The sequence shown here is derived from an EMBL/GenBank/DDBJ whole genome shotgun (WGS) entry which is preliminary data.</text>
</comment>
<evidence type="ECO:0000313" key="2">
    <source>
        <dbReference type="Proteomes" id="UP001152795"/>
    </source>
</evidence>
<organism evidence="1 2">
    <name type="scientific">Paramuricea clavata</name>
    <name type="common">Red gorgonian</name>
    <name type="synonym">Violescent sea-whip</name>
    <dbReference type="NCBI Taxonomy" id="317549"/>
    <lineage>
        <taxon>Eukaryota</taxon>
        <taxon>Metazoa</taxon>
        <taxon>Cnidaria</taxon>
        <taxon>Anthozoa</taxon>
        <taxon>Octocorallia</taxon>
        <taxon>Malacalcyonacea</taxon>
        <taxon>Plexauridae</taxon>
        <taxon>Paramuricea</taxon>
    </lineage>
</organism>
<dbReference type="Proteomes" id="UP001152795">
    <property type="component" value="Unassembled WGS sequence"/>
</dbReference>
<dbReference type="SUPFAM" id="SSF52266">
    <property type="entry name" value="SGNH hydrolase"/>
    <property type="match status" value="1"/>
</dbReference>
<dbReference type="EMBL" id="CACRXK020004171">
    <property type="protein sequence ID" value="CAB4001758.1"/>
    <property type="molecule type" value="Genomic_DNA"/>
</dbReference>
<gene>
    <name evidence="1" type="ORF">PACLA_8A080293</name>
</gene>
<dbReference type="Gene3D" id="3.40.50.1110">
    <property type="entry name" value="SGNH hydrolase"/>
    <property type="match status" value="1"/>
</dbReference>
<reference evidence="1" key="1">
    <citation type="submission" date="2020-04" db="EMBL/GenBank/DDBJ databases">
        <authorList>
            <person name="Alioto T."/>
            <person name="Alioto T."/>
            <person name="Gomez Garrido J."/>
        </authorList>
    </citation>
    <scope>NUCLEOTIDE SEQUENCE</scope>
    <source>
        <strain evidence="1">A484AB</strain>
    </source>
</reference>
<keyword evidence="2" id="KW-1185">Reference proteome</keyword>
<name>A0A6S7IDN2_PARCT</name>
<evidence type="ECO:0000313" key="1">
    <source>
        <dbReference type="EMBL" id="CAB4001758.1"/>
    </source>
</evidence>
<dbReference type="InterPro" id="IPR036514">
    <property type="entry name" value="SGNH_hydro_sf"/>
</dbReference>